<dbReference type="FunFam" id="1.10.510.10:FF:000292">
    <property type="entry name" value="Serine/threonine-protein kinase 36"/>
    <property type="match status" value="1"/>
</dbReference>
<feature type="compositionally biased region" description="Polar residues" evidence="13">
    <location>
        <begin position="372"/>
        <end position="387"/>
    </location>
</feature>
<keyword evidence="5" id="KW-0808">Transferase</keyword>
<keyword evidence="7" id="KW-0418">Kinase</keyword>
<evidence type="ECO:0000256" key="7">
    <source>
        <dbReference type="ARBA" id="ARBA00022777"/>
    </source>
</evidence>
<dbReference type="Gene3D" id="1.10.510.10">
    <property type="entry name" value="Transferase(Phosphotransferase) domain 1"/>
    <property type="match status" value="1"/>
</dbReference>
<dbReference type="PROSITE" id="PS50011">
    <property type="entry name" value="PROTEIN_KINASE_DOM"/>
    <property type="match status" value="1"/>
</dbReference>
<evidence type="ECO:0000256" key="3">
    <source>
        <dbReference type="ARBA" id="ARBA00022490"/>
    </source>
</evidence>
<evidence type="ECO:0000256" key="5">
    <source>
        <dbReference type="ARBA" id="ARBA00022679"/>
    </source>
</evidence>
<dbReference type="PROSITE" id="PS00107">
    <property type="entry name" value="PROTEIN_KINASE_ATP"/>
    <property type="match status" value="1"/>
</dbReference>
<evidence type="ECO:0000256" key="11">
    <source>
        <dbReference type="ARBA" id="ARBA00048679"/>
    </source>
</evidence>
<feature type="compositionally biased region" description="Basic and acidic residues" evidence="13">
    <location>
        <begin position="504"/>
        <end position="514"/>
    </location>
</feature>
<keyword evidence="3" id="KW-0963">Cytoplasm</keyword>
<dbReference type="GO" id="GO:0005737">
    <property type="term" value="C:cytoplasm"/>
    <property type="evidence" value="ECO:0007669"/>
    <property type="project" value="UniProtKB-ARBA"/>
</dbReference>
<sequence>MGLERYTVLECVGEGSFGRVYRGRIKETGHIVAMKFIPKTGKSEKSLRNLKYEIEIMRSMHHVNIIEMKDSFETEREVHYCCSSIQLYYITVKVVAITDYAEGDLFQIINDDGKLPEEIVRSIACQLVSALYYLHAHRILHRDMKPQNILLGQDGVVKLCDFGFARVMNLNDMVLTSIKGTPLYMAPELVEEKPYDHTADLWALGCILYELFIGTPPFYTNSIFHLVKLITETPIKWSNDMSPEFKDFLARLLQKDTRKRLQWPELLDHPFVASGVEIYQRTRLLSSPFTQPLTPSQLAEKERQTKQMCRPRGSRMLRRMGGERVHSLRQLKEEEKLSDSACRQSNASTTSSRASPRWNSVYEGDLARQTSITHTPVSKARPNSSDISRMRTLEEQRPVSCNLTNTYKQRSSTPQHQVPQKQDYHEFVILQHVRRNSERNPEIIDSKARQPTPRTDHISADYDREKQVYEQYLSVKRAETFSGAVNRRPSQVTRPLDQFSDIRDQDTFALDKNDRAKRKPSSAKTSVLGSHGSQRGSGDLQQENKAKQIDGWWLRESVEAWERLVDATEVDFTAQSSSDNEHTRPSLEQQRKAQRRTALSLLRDADFGRRVALRLSSATVIADGSNWQEIQPWVEALAERRILISRHSARPASAGTHGTKDTSSESIPGLEAAAYLRTILRLLTNLITVKCEVTDIVRFCEITEMPTQIIKLIRSMLSSEKLKKRPWYEQILLDLIIAMNAYFVSEVGHRQNAPESAIQHYTENALCFMDLVPELVNQSCDIEFHLRDQTLLCLRYMMERMVDREPAIVHRFYDELVKHHLPAIKILMHMPSISRHAQEASEVDSPRVEDVREHALAALTAFTYPLITTIHVVNTVDTKPTTNLTNEWIQGPHTVKITTQEIAAYIAKNFCLSDMDTHMRLYLSYLWNPRLSIHTTKLFYDCIQADSSFAVHCVEKLSSYLDTLFEILQKKITVSEPDQSTLTEIATHSLTALLVQVGHVPQIIQQHATKLYGMFVESQGPGHAAALALTLARLGPTDLSEFKVKPREVAQAIAQVLLSPLAQSQTDRTRLLSGMFESVAAEIARTSRGSREQPNDFEVSRYLGLPQLNWPANHGWLDGVFELAYQLCCRLGDTFIQLCIETRILDCLWHCLEQVFDLNLINNPTRSLHPPDWGMLSPRGVYFVLQLGKVIYTKERKFCVEALCTNKSQMLHSLTYLFTDTCIKSLIQSPWVTEPRNEFIGSLQSNAAQLLQMPFDVKDDCHFDAVPRQYVESELFVYLLRAATRLLYSLPPDGSRITSQSVHWEPTTNPIMIARVQSLLNMCFRICVGPYTEDKTGNGSKSSSSSTQSASNTSEMGVALLCSAFLRDQLTNLFLESKVENSNSSVTLVHELVRWCLHNKSKEMQAGACGLLNRLVLCGIVEGTRYRQNSEDPSKQVYRTNDLKFASSRELVWTLLNTAQSSGNARSSDQTLVDFLHSTDNMARVHVFCLVASLILCCPSDEASCDPSNSPSPQAVLRQNFATAGSNGYLLEQQVCRPHLPRSVDEPVDSQSLTTSESLWTEYFKRCVSIAVETLKDPEVHVRQAALLVVGNALYRFSQSFELAEKHLDTLITMLLEDSLARVRVEAADSIGNFSLHASKIRDSAIWRKILRSLLEAGCIDGDRRVQEASLLALRLLLAAEPSSKKILNSLNAMDKLVNLQTALKRASASRSGRLLPGKFRQAPKSSSLLDNSLLIKYTTAICDML</sequence>
<evidence type="ECO:0000313" key="15">
    <source>
        <dbReference type="EMBL" id="THD27717.1"/>
    </source>
</evidence>
<dbReference type="SUPFAM" id="SSF48371">
    <property type="entry name" value="ARM repeat"/>
    <property type="match status" value="1"/>
</dbReference>
<evidence type="ECO:0000256" key="13">
    <source>
        <dbReference type="SAM" id="MobiDB-lite"/>
    </source>
</evidence>
<comment type="caution">
    <text evidence="15">The sequence shown here is derived from an EMBL/GenBank/DDBJ whole genome shotgun (WGS) entry which is preliminary data.</text>
</comment>
<dbReference type="GO" id="GO:0007224">
    <property type="term" value="P:smoothened signaling pathway"/>
    <property type="evidence" value="ECO:0007669"/>
    <property type="project" value="TreeGrafter"/>
</dbReference>
<dbReference type="SMART" id="SM00220">
    <property type="entry name" value="S_TKc"/>
    <property type="match status" value="1"/>
</dbReference>
<dbReference type="GO" id="GO:0005856">
    <property type="term" value="C:cytoskeleton"/>
    <property type="evidence" value="ECO:0007669"/>
    <property type="project" value="UniProtKB-SubCell"/>
</dbReference>
<feature type="binding site" evidence="12">
    <location>
        <position position="35"/>
    </location>
    <ligand>
        <name>ATP</name>
        <dbReference type="ChEBI" id="CHEBI:30616"/>
    </ligand>
</feature>
<evidence type="ECO:0000256" key="4">
    <source>
        <dbReference type="ARBA" id="ARBA00022527"/>
    </source>
</evidence>
<feature type="domain" description="Protein kinase" evidence="14">
    <location>
        <begin position="6"/>
        <end position="272"/>
    </location>
</feature>
<dbReference type="InterPro" id="IPR008271">
    <property type="entry name" value="Ser/Thr_kinase_AS"/>
</dbReference>
<dbReference type="EC" id="2.7.11.1" evidence="2"/>
<evidence type="ECO:0000256" key="2">
    <source>
        <dbReference type="ARBA" id="ARBA00012513"/>
    </source>
</evidence>
<evidence type="ECO:0000256" key="1">
    <source>
        <dbReference type="ARBA" id="ARBA00004245"/>
    </source>
</evidence>
<comment type="subcellular location">
    <subcellularLocation>
        <location evidence="1">Cytoplasm</location>
        <location evidence="1">Cytoskeleton</location>
    </subcellularLocation>
</comment>
<gene>
    <name evidence="15" type="ORF">D915_001380</name>
</gene>
<dbReference type="Gene3D" id="1.25.10.10">
    <property type="entry name" value="Leucine-rich Repeat Variant"/>
    <property type="match status" value="1"/>
</dbReference>
<dbReference type="InterPro" id="IPR016024">
    <property type="entry name" value="ARM-type_fold"/>
</dbReference>
<feature type="region of interest" description="Disordered" evidence="13">
    <location>
        <begin position="322"/>
        <end position="357"/>
    </location>
</feature>
<dbReference type="Proteomes" id="UP000230066">
    <property type="component" value="Unassembled WGS sequence"/>
</dbReference>
<keyword evidence="8 12" id="KW-0067">ATP-binding</keyword>
<dbReference type="Pfam" id="PF00069">
    <property type="entry name" value="Pkinase"/>
    <property type="match status" value="1"/>
</dbReference>
<dbReference type="GO" id="GO:0004674">
    <property type="term" value="F:protein serine/threonine kinase activity"/>
    <property type="evidence" value="ECO:0007669"/>
    <property type="project" value="UniProtKB-KW"/>
</dbReference>
<dbReference type="PROSITE" id="PS00108">
    <property type="entry name" value="PROTEIN_KINASE_ST"/>
    <property type="match status" value="1"/>
</dbReference>
<keyword evidence="4" id="KW-0723">Serine/threonine-protein kinase</keyword>
<evidence type="ECO:0000256" key="9">
    <source>
        <dbReference type="ARBA" id="ARBA00023212"/>
    </source>
</evidence>
<dbReference type="EMBL" id="JXXN02000343">
    <property type="protein sequence ID" value="THD27717.1"/>
    <property type="molecule type" value="Genomic_DNA"/>
</dbReference>
<comment type="catalytic activity">
    <reaction evidence="10">
        <text>L-threonyl-[protein] + ATP = O-phospho-L-threonyl-[protein] + ADP + H(+)</text>
        <dbReference type="Rhea" id="RHEA:46608"/>
        <dbReference type="Rhea" id="RHEA-COMP:11060"/>
        <dbReference type="Rhea" id="RHEA-COMP:11605"/>
        <dbReference type="ChEBI" id="CHEBI:15378"/>
        <dbReference type="ChEBI" id="CHEBI:30013"/>
        <dbReference type="ChEBI" id="CHEBI:30616"/>
        <dbReference type="ChEBI" id="CHEBI:61977"/>
        <dbReference type="ChEBI" id="CHEBI:456216"/>
        <dbReference type="EC" id="2.7.11.1"/>
    </reaction>
</comment>
<dbReference type="GO" id="GO:0005524">
    <property type="term" value="F:ATP binding"/>
    <property type="evidence" value="ECO:0007669"/>
    <property type="project" value="UniProtKB-UniRule"/>
</dbReference>
<dbReference type="InterPro" id="IPR011009">
    <property type="entry name" value="Kinase-like_dom_sf"/>
</dbReference>
<feature type="compositionally biased region" description="Basic and acidic residues" evidence="13">
    <location>
        <begin position="435"/>
        <end position="463"/>
    </location>
</feature>
<dbReference type="InterPro" id="IPR017441">
    <property type="entry name" value="Protein_kinase_ATP_BS"/>
</dbReference>
<accession>A0A4E0RZ00</accession>
<feature type="region of interest" description="Disordered" evidence="13">
    <location>
        <begin position="372"/>
        <end position="391"/>
    </location>
</feature>
<feature type="compositionally biased region" description="Polar residues" evidence="13">
    <location>
        <begin position="341"/>
        <end position="357"/>
    </location>
</feature>
<evidence type="ECO:0000256" key="10">
    <source>
        <dbReference type="ARBA" id="ARBA00047899"/>
    </source>
</evidence>
<dbReference type="SUPFAM" id="SSF56112">
    <property type="entry name" value="Protein kinase-like (PK-like)"/>
    <property type="match status" value="1"/>
</dbReference>
<dbReference type="PANTHER" id="PTHR22983:SF6">
    <property type="entry name" value="SERINE_THREONINE-PROTEIN KINASE 36"/>
    <property type="match status" value="1"/>
</dbReference>
<evidence type="ECO:0000259" key="14">
    <source>
        <dbReference type="PROSITE" id="PS50011"/>
    </source>
</evidence>
<dbReference type="CDD" id="cd14002">
    <property type="entry name" value="STKc_STK36"/>
    <property type="match status" value="1"/>
</dbReference>
<dbReference type="InterPro" id="IPR000719">
    <property type="entry name" value="Prot_kinase_dom"/>
</dbReference>
<dbReference type="PANTHER" id="PTHR22983">
    <property type="entry name" value="PROTEIN KINASE RELATED"/>
    <property type="match status" value="1"/>
</dbReference>
<organism evidence="15 16">
    <name type="scientific">Fasciola hepatica</name>
    <name type="common">Liver fluke</name>
    <dbReference type="NCBI Taxonomy" id="6192"/>
    <lineage>
        <taxon>Eukaryota</taxon>
        <taxon>Metazoa</taxon>
        <taxon>Spiralia</taxon>
        <taxon>Lophotrochozoa</taxon>
        <taxon>Platyhelminthes</taxon>
        <taxon>Trematoda</taxon>
        <taxon>Digenea</taxon>
        <taxon>Plagiorchiida</taxon>
        <taxon>Echinostomata</taxon>
        <taxon>Echinostomatoidea</taxon>
        <taxon>Fasciolidae</taxon>
        <taxon>Fasciola</taxon>
    </lineage>
</organism>
<keyword evidence="6 12" id="KW-0547">Nucleotide-binding</keyword>
<feature type="region of interest" description="Disordered" evidence="13">
    <location>
        <begin position="504"/>
        <end position="543"/>
    </location>
</feature>
<name>A0A4E0RZ00_FASHE</name>
<evidence type="ECO:0000256" key="12">
    <source>
        <dbReference type="PROSITE-ProRule" id="PRU10141"/>
    </source>
</evidence>
<feature type="compositionally biased region" description="Polar residues" evidence="13">
    <location>
        <begin position="522"/>
        <end position="541"/>
    </location>
</feature>
<feature type="compositionally biased region" description="Basic and acidic residues" evidence="13">
    <location>
        <begin position="579"/>
        <end position="591"/>
    </location>
</feature>
<comment type="catalytic activity">
    <reaction evidence="11">
        <text>L-seryl-[protein] + ATP = O-phospho-L-seryl-[protein] + ADP + H(+)</text>
        <dbReference type="Rhea" id="RHEA:17989"/>
        <dbReference type="Rhea" id="RHEA-COMP:9863"/>
        <dbReference type="Rhea" id="RHEA-COMP:11604"/>
        <dbReference type="ChEBI" id="CHEBI:15378"/>
        <dbReference type="ChEBI" id="CHEBI:29999"/>
        <dbReference type="ChEBI" id="CHEBI:30616"/>
        <dbReference type="ChEBI" id="CHEBI:83421"/>
        <dbReference type="ChEBI" id="CHEBI:456216"/>
        <dbReference type="EC" id="2.7.11.1"/>
    </reaction>
</comment>
<feature type="region of interest" description="Disordered" evidence="13">
    <location>
        <begin position="433"/>
        <end position="463"/>
    </location>
</feature>
<feature type="region of interest" description="Disordered" evidence="13">
    <location>
        <begin position="290"/>
        <end position="310"/>
    </location>
</feature>
<reference evidence="15" key="1">
    <citation type="submission" date="2019-03" db="EMBL/GenBank/DDBJ databases">
        <title>Improved annotation for the trematode Fasciola hepatica.</title>
        <authorList>
            <person name="Choi Y.-J."/>
            <person name="Martin J."/>
            <person name="Mitreva M."/>
        </authorList>
    </citation>
    <scope>NUCLEOTIDE SEQUENCE [LARGE SCALE GENOMIC DNA]</scope>
</reference>
<protein>
    <recommendedName>
        <fullName evidence="2">non-specific serine/threonine protein kinase</fullName>
        <ecNumber evidence="2">2.7.11.1</ecNumber>
    </recommendedName>
</protein>
<dbReference type="InterPro" id="IPR011989">
    <property type="entry name" value="ARM-like"/>
</dbReference>
<keyword evidence="9" id="KW-0206">Cytoskeleton</keyword>
<keyword evidence="16" id="KW-1185">Reference proteome</keyword>
<evidence type="ECO:0000256" key="6">
    <source>
        <dbReference type="ARBA" id="ARBA00022741"/>
    </source>
</evidence>
<feature type="region of interest" description="Disordered" evidence="13">
    <location>
        <begin position="573"/>
        <end position="595"/>
    </location>
</feature>
<evidence type="ECO:0000313" key="16">
    <source>
        <dbReference type="Proteomes" id="UP000230066"/>
    </source>
</evidence>
<feature type="compositionally biased region" description="Basic and acidic residues" evidence="13">
    <location>
        <begin position="322"/>
        <end position="338"/>
    </location>
</feature>
<proteinExistence type="predicted"/>
<evidence type="ECO:0000256" key="8">
    <source>
        <dbReference type="ARBA" id="ARBA00022840"/>
    </source>
</evidence>